<accession>A0A6G9YGZ9</accession>
<dbReference type="CDD" id="cd24029">
    <property type="entry name" value="ASKHA_NBD_HSP70_DnaK_HscA_HscC"/>
    <property type="match status" value="1"/>
</dbReference>
<dbReference type="PANTHER" id="PTHR19375">
    <property type="entry name" value="HEAT SHOCK PROTEIN 70KDA"/>
    <property type="match status" value="1"/>
</dbReference>
<dbReference type="Proteomes" id="UP000503540">
    <property type="component" value="Chromosome"/>
</dbReference>
<organism evidence="7 8">
    <name type="scientific">Nocardia arthritidis</name>
    <dbReference type="NCBI Taxonomy" id="228602"/>
    <lineage>
        <taxon>Bacteria</taxon>
        <taxon>Bacillati</taxon>
        <taxon>Actinomycetota</taxon>
        <taxon>Actinomycetes</taxon>
        <taxon>Mycobacteriales</taxon>
        <taxon>Nocardiaceae</taxon>
        <taxon>Nocardia</taxon>
    </lineage>
</organism>
<evidence type="ECO:0000256" key="4">
    <source>
        <dbReference type="ARBA" id="ARBA00022840"/>
    </source>
</evidence>
<dbReference type="InterPro" id="IPR013126">
    <property type="entry name" value="Hsp_70_fam"/>
</dbReference>
<dbReference type="GO" id="GO:0140662">
    <property type="term" value="F:ATP-dependent protein folding chaperone"/>
    <property type="evidence" value="ECO:0007669"/>
    <property type="project" value="InterPro"/>
</dbReference>
<evidence type="ECO:0000313" key="7">
    <source>
        <dbReference type="EMBL" id="QIS12243.1"/>
    </source>
</evidence>
<dbReference type="InterPro" id="IPR043129">
    <property type="entry name" value="ATPase_NBD"/>
</dbReference>
<dbReference type="Pfam" id="PF00012">
    <property type="entry name" value="HSP70"/>
    <property type="match status" value="2"/>
</dbReference>
<keyword evidence="3" id="KW-0547">Nucleotide-binding</keyword>
<evidence type="ECO:0000256" key="3">
    <source>
        <dbReference type="ARBA" id="ARBA00022741"/>
    </source>
</evidence>
<proteinExistence type="inferred from homology"/>
<evidence type="ECO:0000256" key="5">
    <source>
        <dbReference type="ARBA" id="ARBA00023016"/>
    </source>
</evidence>
<name>A0A6G9YGZ9_9NOCA</name>
<dbReference type="PROSITE" id="PS00297">
    <property type="entry name" value="HSP70_1"/>
    <property type="match status" value="1"/>
</dbReference>
<keyword evidence="5" id="KW-0346">Stress response</keyword>
<keyword evidence="8" id="KW-1185">Reference proteome</keyword>
<evidence type="ECO:0000256" key="6">
    <source>
        <dbReference type="ARBA" id="ARBA00023186"/>
    </source>
</evidence>
<evidence type="ECO:0000313" key="8">
    <source>
        <dbReference type="Proteomes" id="UP000503540"/>
    </source>
</evidence>
<dbReference type="SUPFAM" id="SSF53067">
    <property type="entry name" value="Actin-like ATPase domain"/>
    <property type="match status" value="2"/>
</dbReference>
<keyword evidence="4" id="KW-0067">ATP-binding</keyword>
<dbReference type="EMBL" id="CP046172">
    <property type="protein sequence ID" value="QIS12243.1"/>
    <property type="molecule type" value="Genomic_DNA"/>
</dbReference>
<reference evidence="7 8" key="1">
    <citation type="journal article" date="2019" name="ACS Chem. Biol.">
        <title>Identification and Mobilization of a Cryptic Antibiotic Biosynthesis Gene Locus from a Human-Pathogenic Nocardia Isolate.</title>
        <authorList>
            <person name="Herisse M."/>
            <person name="Ishida K."/>
            <person name="Porter J.L."/>
            <person name="Howden B."/>
            <person name="Hertweck C."/>
            <person name="Stinear T.P."/>
            <person name="Pidot S.J."/>
        </authorList>
    </citation>
    <scope>NUCLEOTIDE SEQUENCE [LARGE SCALE GENOMIC DNA]</scope>
    <source>
        <strain evidence="7 8">AUSMDU00012717</strain>
    </source>
</reference>
<keyword evidence="2" id="KW-0597">Phosphoprotein</keyword>
<sequence>MSRTTVDFGIDLGTTNSAVAVLRGVDAEVIKNNEDADTTPSAVWIDKRDKLRVGRAAKERAESDPDNTAAEFKLRMGTAQEKVRFAASGRELTPPQLSAEVLKSLRADVAQRLGEDIEAAVVTVPAAFDMSSCEATRVAAEAAGLRFAPLLQEPTAAALAYGFQSADENARWLVYDLGGGTFDAAVIQLRDGEFTVLNHRGDNHLGGKQIDWRIVEELLIPAVRAEFGLTDLARGAARWRPVVNKLKLHAEKAKIALSRGTSADIEIDLDDGAGRRFEFYYELRREDVQRLAEPFLTRSVNLCRKALEEARLGAGDIAKLILVGGPTLSPYLREHLTHPEHGLGIPLDFSQDPLTVVARGAAIFAGTQRIPGGAAPVAAPGGFTVQLEYSPVGPDTEPLIIGRIAAADGTVPAGLTVELVNSTSRPPWRGGKVAVAETGVFSTTLWAQAGAANTFEIELADASGTRRELTPNTLTYTVGAVETQPPLIHSLNVGLADNTTVRLIERGTPLPARARKRLRTAAPVHRGGGRTGLIRIPVLEGEHARGDRNRTIGRLDITADQVERSIPEGSEIEVTLEIDASRIMVARAYIPYLDAEFENVIDLHTETLPDAAVLRRETEQELERLATVRQRHRDIGNPTSELLLARIDDEQTATDTQQLVEAAAADPDAAVAAQQRLRDLRAAIDEAEDELLWPSLVVRAKELLAYVRRAVDEVRDEIYRRQFDNLEVAVRDAIESRAPDLLRQRTAELSLLWRQILDHTGELPILIFESLARDRNQMIDLRQADDLIEQGNTAVRAGEVTRLRMINARLRQLFAEPPAEPDPFSTIRGA</sequence>
<dbReference type="SUPFAM" id="SSF100920">
    <property type="entry name" value="Heat shock protein 70kD (HSP70), peptide-binding domain"/>
    <property type="match status" value="1"/>
</dbReference>
<dbReference type="KEGG" id="nah:F5544_21905"/>
<protein>
    <submittedName>
        <fullName evidence="7">Hsp70 family protein</fullName>
    </submittedName>
</protein>
<dbReference type="RefSeq" id="WP_167474953.1">
    <property type="nucleotide sequence ID" value="NZ_CP046172.1"/>
</dbReference>
<comment type="similarity">
    <text evidence="1">Belongs to the heat shock protein 70 family.</text>
</comment>
<keyword evidence="6" id="KW-0143">Chaperone</keyword>
<dbReference type="Gene3D" id="2.60.34.10">
    <property type="entry name" value="Substrate Binding Domain Of DNAk, Chain A, domain 1"/>
    <property type="match status" value="1"/>
</dbReference>
<dbReference type="Gene3D" id="3.30.420.40">
    <property type="match status" value="2"/>
</dbReference>
<dbReference type="AlphaFoldDB" id="A0A6G9YGZ9"/>
<dbReference type="Gene3D" id="3.90.640.10">
    <property type="entry name" value="Actin, Chain A, domain 4"/>
    <property type="match status" value="1"/>
</dbReference>
<dbReference type="PRINTS" id="PR00301">
    <property type="entry name" value="HEATSHOCK70"/>
</dbReference>
<dbReference type="InterPro" id="IPR018181">
    <property type="entry name" value="Heat_shock_70_CS"/>
</dbReference>
<dbReference type="InterPro" id="IPR029047">
    <property type="entry name" value="HSP70_peptide-bd_sf"/>
</dbReference>
<gene>
    <name evidence="7" type="ORF">F5544_21905</name>
</gene>
<evidence type="ECO:0000256" key="1">
    <source>
        <dbReference type="ARBA" id="ARBA00007381"/>
    </source>
</evidence>
<evidence type="ECO:0000256" key="2">
    <source>
        <dbReference type="ARBA" id="ARBA00022553"/>
    </source>
</evidence>
<dbReference type="GO" id="GO:0005524">
    <property type="term" value="F:ATP binding"/>
    <property type="evidence" value="ECO:0007669"/>
    <property type="project" value="UniProtKB-KW"/>
</dbReference>